<dbReference type="Pfam" id="PF10418">
    <property type="entry name" value="DHODB_Fe-S_bind"/>
    <property type="match status" value="1"/>
</dbReference>
<evidence type="ECO:0000256" key="5">
    <source>
        <dbReference type="ARBA" id="ARBA00022723"/>
    </source>
</evidence>
<dbReference type="HAMAP" id="MF_01211">
    <property type="entry name" value="DHODB_Fe_S_bind"/>
    <property type="match status" value="1"/>
</dbReference>
<dbReference type="NCBIfam" id="NF000798">
    <property type="entry name" value="PRK00054.1-3"/>
    <property type="match status" value="1"/>
</dbReference>
<evidence type="ECO:0000256" key="11">
    <source>
        <dbReference type="HAMAP-Rule" id="MF_01211"/>
    </source>
</evidence>
<dbReference type="RefSeq" id="WP_277731536.1">
    <property type="nucleotide sequence ID" value="NZ_CP120733.1"/>
</dbReference>
<comment type="similarity">
    <text evidence="1 11">Belongs to the PyrK family.</text>
</comment>
<dbReference type="Gene3D" id="2.40.30.10">
    <property type="entry name" value="Translation factors"/>
    <property type="match status" value="1"/>
</dbReference>
<accession>A0ABY8E9K1</accession>
<dbReference type="InterPro" id="IPR037117">
    <property type="entry name" value="Dihydroorotate_DH_ele_sf"/>
</dbReference>
<feature type="binding site" evidence="11">
    <location>
        <position position="225"/>
    </location>
    <ligand>
        <name>[2Fe-2S] cluster</name>
        <dbReference type="ChEBI" id="CHEBI:190135"/>
    </ligand>
</feature>
<dbReference type="CDD" id="cd06218">
    <property type="entry name" value="DHOD_e_trans"/>
    <property type="match status" value="1"/>
</dbReference>
<keyword evidence="2 11" id="KW-0813">Transport</keyword>
<dbReference type="SUPFAM" id="SSF52343">
    <property type="entry name" value="Ferredoxin reductase-like, C-terminal NADP-linked domain"/>
    <property type="match status" value="1"/>
</dbReference>
<comment type="subunit">
    <text evidence="11">Heterotetramer of 2 PyrK and 2 PyrD type B subunits.</text>
</comment>
<dbReference type="Gene3D" id="3.40.50.80">
    <property type="entry name" value="Nucleotide-binding domain of ferredoxin-NADP reductase (FNR) module"/>
    <property type="match status" value="1"/>
</dbReference>
<keyword evidence="4 11" id="KW-0001">2Fe-2S</keyword>
<evidence type="ECO:0000256" key="2">
    <source>
        <dbReference type="ARBA" id="ARBA00022448"/>
    </source>
</evidence>
<dbReference type="Proteomes" id="UP001222800">
    <property type="component" value="Chromosome"/>
</dbReference>
<comment type="function">
    <text evidence="11">Responsible for channeling the electrons from the oxidation of dihydroorotate from the FMN redox center in the PyrD type B subunit to the ultimate electron acceptor NAD(+).</text>
</comment>
<comment type="caution">
    <text evidence="11">Lacks conserved residue(s) required for the propagation of feature annotation.</text>
</comment>
<feature type="binding site" evidence="11">
    <location>
        <position position="222"/>
    </location>
    <ligand>
        <name>[2Fe-2S] cluster</name>
        <dbReference type="ChEBI" id="CHEBI:190135"/>
    </ligand>
</feature>
<dbReference type="PROSITE" id="PS51384">
    <property type="entry name" value="FAD_FR"/>
    <property type="match status" value="1"/>
</dbReference>
<sequence length="258" mass="29017">MCVTKKKVIAKILKNEILVDNVYKMVVKSEELIFDFKPGQFVNLYSKDKSMLLPRPISVCEIDEENKEITLVFMVVGKGTEEFSRLRENDEVYLMAFLGNGFDLECEGENIIVGGGVGTPPLLELAKRLKGNNKIFLGFRKDVYLIDEFKKYGEVYVATEDGEHGEKGNVIDLMNKYVEKADRIYSCGPKGMLKAVKEYAANNKIEAYLSLEERMGCGFGACVGCAVKIKEDNDKGYKNKKVCVDGPVFKACEVMFDE</sequence>
<feature type="binding site" evidence="11">
    <location>
        <begin position="55"/>
        <end position="58"/>
    </location>
    <ligand>
        <name>FAD</name>
        <dbReference type="ChEBI" id="CHEBI:57692"/>
    </ligand>
</feature>
<evidence type="ECO:0000256" key="1">
    <source>
        <dbReference type="ARBA" id="ARBA00006422"/>
    </source>
</evidence>
<dbReference type="PRINTS" id="PR00409">
    <property type="entry name" value="PHDIOXRDTASE"/>
</dbReference>
<evidence type="ECO:0000259" key="12">
    <source>
        <dbReference type="PROSITE" id="PS51384"/>
    </source>
</evidence>
<comment type="cofactor">
    <cofactor evidence="11">
        <name>[2Fe-2S] cluster</name>
        <dbReference type="ChEBI" id="CHEBI:190135"/>
    </cofactor>
    <text evidence="11">Binds 1 [2Fe-2S] cluster per subunit.</text>
</comment>
<dbReference type="PIRSF" id="PIRSF006816">
    <property type="entry name" value="Cyc3_hyd_g"/>
    <property type="match status" value="1"/>
</dbReference>
<evidence type="ECO:0000256" key="6">
    <source>
        <dbReference type="ARBA" id="ARBA00022827"/>
    </source>
</evidence>
<dbReference type="EMBL" id="CP120733">
    <property type="protein sequence ID" value="WFD09606.1"/>
    <property type="molecule type" value="Genomic_DNA"/>
</dbReference>
<keyword evidence="14" id="KW-1185">Reference proteome</keyword>
<evidence type="ECO:0000256" key="4">
    <source>
        <dbReference type="ARBA" id="ARBA00022714"/>
    </source>
</evidence>
<keyword evidence="10 11" id="KW-0411">Iron-sulfur</keyword>
<evidence type="ECO:0000313" key="13">
    <source>
        <dbReference type="EMBL" id="WFD09606.1"/>
    </source>
</evidence>
<evidence type="ECO:0000256" key="9">
    <source>
        <dbReference type="ARBA" id="ARBA00023004"/>
    </source>
</evidence>
<dbReference type="InterPro" id="IPR039261">
    <property type="entry name" value="FNR_nucleotide-bd"/>
</dbReference>
<dbReference type="PANTHER" id="PTHR43513">
    <property type="entry name" value="DIHYDROOROTATE DEHYDROGENASE B (NAD(+)), ELECTRON TRANSFER SUBUNIT"/>
    <property type="match status" value="1"/>
</dbReference>
<evidence type="ECO:0000256" key="7">
    <source>
        <dbReference type="ARBA" id="ARBA00022975"/>
    </source>
</evidence>
<dbReference type="InterPro" id="IPR019480">
    <property type="entry name" value="Dihydroorotate_DH_Fe-S-bd"/>
</dbReference>
<evidence type="ECO:0000313" key="14">
    <source>
        <dbReference type="Proteomes" id="UP001222800"/>
    </source>
</evidence>
<feature type="binding site" evidence="11">
    <location>
        <position position="217"/>
    </location>
    <ligand>
        <name>[2Fe-2S] cluster</name>
        <dbReference type="ChEBI" id="CHEBI:190135"/>
    </ligand>
</feature>
<gene>
    <name evidence="11" type="primary">pyrK</name>
    <name evidence="13" type="ORF">P4S50_14610</name>
</gene>
<keyword evidence="3 11" id="KW-0285">Flavoprotein</keyword>
<keyword evidence="8 11" id="KW-0249">Electron transport</keyword>
<dbReference type="PANTHER" id="PTHR43513:SF3">
    <property type="entry name" value="DIHYDROOROTATE DEHYDROGENASE B (NAD(+)), ELECTRON TRANSFER SUBUNIT-RELATED"/>
    <property type="match status" value="1"/>
</dbReference>
<feature type="domain" description="FAD-binding FR-type" evidence="12">
    <location>
        <begin position="5"/>
        <end position="104"/>
    </location>
</feature>
<dbReference type="InterPro" id="IPR017938">
    <property type="entry name" value="Riboflavin_synthase-like_b-brl"/>
</dbReference>
<feature type="binding site" evidence="11">
    <location>
        <position position="243"/>
    </location>
    <ligand>
        <name>[2Fe-2S] cluster</name>
        <dbReference type="ChEBI" id="CHEBI:190135"/>
    </ligand>
</feature>
<name>A0ABY8E9K1_9FIRM</name>
<comment type="pathway">
    <text evidence="11">Pyrimidine metabolism; UMP biosynthesis via de novo pathway; orotate from (S)-dihydroorotate (NAD(+) route): step 1/1.</text>
</comment>
<protein>
    <recommendedName>
        <fullName evidence="11">Dihydroorotate dehydrogenase B (NAD(+)), electron transfer subunit</fullName>
    </recommendedName>
    <alternativeName>
        <fullName evidence="11">Dihydroorotate oxidase B, electron transfer subunit</fullName>
    </alternativeName>
</protein>
<dbReference type="InterPro" id="IPR050353">
    <property type="entry name" value="PyrK_electron_transfer"/>
</dbReference>
<dbReference type="InterPro" id="IPR012165">
    <property type="entry name" value="Cyt_c3_hydrogenase_gsu"/>
</dbReference>
<keyword evidence="6 11" id="KW-0274">FAD</keyword>
<keyword evidence="9 11" id="KW-0408">Iron</keyword>
<proteinExistence type="inferred from homology"/>
<organism evidence="13 14">
    <name type="scientific">Tepidibacter hydrothermalis</name>
    <dbReference type="NCBI Taxonomy" id="3036126"/>
    <lineage>
        <taxon>Bacteria</taxon>
        <taxon>Bacillati</taxon>
        <taxon>Bacillota</taxon>
        <taxon>Clostridia</taxon>
        <taxon>Peptostreptococcales</taxon>
        <taxon>Peptostreptococcaceae</taxon>
        <taxon>Tepidibacter</taxon>
    </lineage>
</organism>
<evidence type="ECO:0000256" key="10">
    <source>
        <dbReference type="ARBA" id="ARBA00023014"/>
    </source>
</evidence>
<feature type="binding site" evidence="11">
    <location>
        <begin position="79"/>
        <end position="80"/>
    </location>
    <ligand>
        <name>FAD</name>
        <dbReference type="ChEBI" id="CHEBI:57692"/>
    </ligand>
</feature>
<dbReference type="SUPFAM" id="SSF63380">
    <property type="entry name" value="Riboflavin synthase domain-like"/>
    <property type="match status" value="1"/>
</dbReference>
<dbReference type="Gene3D" id="2.10.240.10">
    <property type="entry name" value="Dihydroorotate dehydrogenase, electron transfer subunit"/>
    <property type="match status" value="1"/>
</dbReference>
<dbReference type="InterPro" id="IPR023455">
    <property type="entry name" value="Dihydroorotate_DHASE_ETsu"/>
</dbReference>
<evidence type="ECO:0000256" key="8">
    <source>
        <dbReference type="ARBA" id="ARBA00022982"/>
    </source>
</evidence>
<reference evidence="13 14" key="1">
    <citation type="submission" date="2023-03" db="EMBL/GenBank/DDBJ databases">
        <title>Complete genome sequence of Tepidibacter sp. SWIR-1, isolated from a deep-sea hydrothermal vent.</title>
        <authorList>
            <person name="Li X."/>
        </authorList>
    </citation>
    <scope>NUCLEOTIDE SEQUENCE [LARGE SCALE GENOMIC DNA]</scope>
    <source>
        <strain evidence="13 14">SWIR-1</strain>
    </source>
</reference>
<keyword evidence="7 11" id="KW-0665">Pyrimidine biosynthesis</keyword>
<evidence type="ECO:0000256" key="3">
    <source>
        <dbReference type="ARBA" id="ARBA00022630"/>
    </source>
</evidence>
<comment type="cofactor">
    <cofactor evidence="11">
        <name>FAD</name>
        <dbReference type="ChEBI" id="CHEBI:57692"/>
    </cofactor>
    <text evidence="11">Binds 1 FAD per subunit.</text>
</comment>
<keyword evidence="5 11" id="KW-0479">Metal-binding</keyword>
<dbReference type="InterPro" id="IPR017927">
    <property type="entry name" value="FAD-bd_FR_type"/>
</dbReference>